<dbReference type="Gene3D" id="1.10.10.10">
    <property type="entry name" value="Winged helix-like DNA-binding domain superfamily/Winged helix DNA-binding domain"/>
    <property type="match status" value="1"/>
</dbReference>
<feature type="region of interest" description="Disordered" evidence="2">
    <location>
        <begin position="179"/>
        <end position="206"/>
    </location>
</feature>
<dbReference type="Pfam" id="PF00480">
    <property type="entry name" value="ROK"/>
    <property type="match status" value="1"/>
</dbReference>
<dbReference type="PANTHER" id="PTHR18964">
    <property type="entry name" value="ROK (REPRESSOR, ORF, KINASE) FAMILY"/>
    <property type="match status" value="1"/>
</dbReference>
<evidence type="ECO:0000256" key="1">
    <source>
        <dbReference type="ARBA" id="ARBA00006479"/>
    </source>
</evidence>
<dbReference type="Gene3D" id="3.30.420.40">
    <property type="match status" value="2"/>
</dbReference>
<name>A0ABW7ZYQ8_9ACTN</name>
<dbReference type="SUPFAM" id="SSF53067">
    <property type="entry name" value="Actin-like ATPase domain"/>
    <property type="match status" value="2"/>
</dbReference>
<dbReference type="SUPFAM" id="SSF46785">
    <property type="entry name" value="Winged helix' DNA-binding domain"/>
    <property type="match status" value="1"/>
</dbReference>
<dbReference type="RefSeq" id="WP_397019341.1">
    <property type="nucleotide sequence ID" value="NZ_JBITMB010000002.1"/>
</dbReference>
<organism evidence="3 4">
    <name type="scientific">Nonomuraea indica</name>
    <dbReference type="NCBI Taxonomy" id="1581193"/>
    <lineage>
        <taxon>Bacteria</taxon>
        <taxon>Bacillati</taxon>
        <taxon>Actinomycetota</taxon>
        <taxon>Actinomycetes</taxon>
        <taxon>Streptosporangiales</taxon>
        <taxon>Streptosporangiaceae</taxon>
        <taxon>Nonomuraea</taxon>
    </lineage>
</organism>
<accession>A0ABW7ZYQ8</accession>
<evidence type="ECO:0000313" key="3">
    <source>
        <dbReference type="EMBL" id="MFI7439681.1"/>
    </source>
</evidence>
<protein>
    <submittedName>
        <fullName evidence="3">ROK family protein</fullName>
    </submittedName>
</protein>
<evidence type="ECO:0000313" key="4">
    <source>
        <dbReference type="Proteomes" id="UP001612928"/>
    </source>
</evidence>
<dbReference type="InterPro" id="IPR043129">
    <property type="entry name" value="ATPase_NBD"/>
</dbReference>
<comment type="caution">
    <text evidence="3">The sequence shown here is derived from an EMBL/GenBank/DDBJ whole genome shotgun (WGS) entry which is preliminary data.</text>
</comment>
<keyword evidence="4" id="KW-1185">Reference proteome</keyword>
<sequence length="432" mass="44486">MATNGATTSGELRAHNRVRLLRAVHDCGATLTRSRLTRDLELARGTASVLVAELADSALLHEEPAAEHGRGRPTQVPGPHPHGPLALAVDVREDAWELAECALGGQATVLEVRRHDGTPEGAFGPLGEALRRHLDRLAPRVVGVGLAVAGPVRAGGLVDVAHLGWRSVDVPALLGLPPHRVPPERDATAHPHATGDRSAYGMPPAGGGAAHGMPLVGNDTAFAALAEARRGVLRGVGVGLHLHVDFDLGGVLVVDGRPLAGAGGIGAEFGHMPLTGGAEPCACGAHGCWGREVGTNALLRGLGLAHGGGRGRERAERVFADAAAGDVDAARALAANARALGRGVAALVNAHDPEVVSLSGFGVDLHARALTALTEPFEGGLMTIRRERPPRLAPSALGWRGALVGAMESVFDAFLTVEGVQEWRRARATTPA</sequence>
<reference evidence="3 4" key="1">
    <citation type="submission" date="2024-10" db="EMBL/GenBank/DDBJ databases">
        <title>The Natural Products Discovery Center: Release of the First 8490 Sequenced Strains for Exploring Actinobacteria Biosynthetic Diversity.</title>
        <authorList>
            <person name="Kalkreuter E."/>
            <person name="Kautsar S.A."/>
            <person name="Yang D."/>
            <person name="Bader C.D."/>
            <person name="Teijaro C.N."/>
            <person name="Fluegel L."/>
            <person name="Davis C.M."/>
            <person name="Simpson J.R."/>
            <person name="Lauterbach L."/>
            <person name="Steele A.D."/>
            <person name="Gui C."/>
            <person name="Meng S."/>
            <person name="Li G."/>
            <person name="Viehrig K."/>
            <person name="Ye F."/>
            <person name="Su P."/>
            <person name="Kiefer A.F."/>
            <person name="Nichols A."/>
            <person name="Cepeda A.J."/>
            <person name="Yan W."/>
            <person name="Fan B."/>
            <person name="Jiang Y."/>
            <person name="Adhikari A."/>
            <person name="Zheng C.-J."/>
            <person name="Schuster L."/>
            <person name="Cowan T.M."/>
            <person name="Smanski M.J."/>
            <person name="Chevrette M.G."/>
            <person name="De Carvalho L.P.S."/>
            <person name="Shen B."/>
        </authorList>
    </citation>
    <scope>NUCLEOTIDE SEQUENCE [LARGE SCALE GENOMIC DNA]</scope>
    <source>
        <strain evidence="3 4">NPDC049503</strain>
    </source>
</reference>
<feature type="compositionally biased region" description="Basic and acidic residues" evidence="2">
    <location>
        <begin position="181"/>
        <end position="195"/>
    </location>
</feature>
<proteinExistence type="inferred from homology"/>
<evidence type="ECO:0000256" key="2">
    <source>
        <dbReference type="SAM" id="MobiDB-lite"/>
    </source>
</evidence>
<dbReference type="Proteomes" id="UP001612928">
    <property type="component" value="Unassembled WGS sequence"/>
</dbReference>
<dbReference type="PANTHER" id="PTHR18964:SF149">
    <property type="entry name" value="BIFUNCTIONAL UDP-N-ACETYLGLUCOSAMINE 2-EPIMERASE_N-ACETYLMANNOSAMINE KINASE"/>
    <property type="match status" value="1"/>
</dbReference>
<dbReference type="InterPro" id="IPR000600">
    <property type="entry name" value="ROK"/>
</dbReference>
<comment type="similarity">
    <text evidence="1">Belongs to the ROK (NagC/XylR) family.</text>
</comment>
<dbReference type="EMBL" id="JBITMB010000002">
    <property type="protein sequence ID" value="MFI7439681.1"/>
    <property type="molecule type" value="Genomic_DNA"/>
</dbReference>
<dbReference type="InterPro" id="IPR036390">
    <property type="entry name" value="WH_DNA-bd_sf"/>
</dbReference>
<gene>
    <name evidence="3" type="ORF">ACIBP5_06940</name>
</gene>
<dbReference type="InterPro" id="IPR036388">
    <property type="entry name" value="WH-like_DNA-bd_sf"/>
</dbReference>